<dbReference type="GO" id="GO:0005524">
    <property type="term" value="F:ATP binding"/>
    <property type="evidence" value="ECO:0007669"/>
    <property type="project" value="UniProtKB-KW"/>
</dbReference>
<evidence type="ECO:0000313" key="7">
    <source>
        <dbReference type="EMBL" id="RKP27883.1"/>
    </source>
</evidence>
<evidence type="ECO:0000256" key="5">
    <source>
        <dbReference type="RuleBase" id="RU003783"/>
    </source>
</evidence>
<comment type="catalytic activity">
    <reaction evidence="5">
        <text>adenosine(37) in tRNA + dimethylallyl diphosphate = N(6)-dimethylallyladenosine(37) in tRNA + diphosphate</text>
        <dbReference type="Rhea" id="RHEA:26482"/>
        <dbReference type="Rhea" id="RHEA-COMP:10162"/>
        <dbReference type="Rhea" id="RHEA-COMP:10375"/>
        <dbReference type="ChEBI" id="CHEBI:33019"/>
        <dbReference type="ChEBI" id="CHEBI:57623"/>
        <dbReference type="ChEBI" id="CHEBI:74411"/>
        <dbReference type="ChEBI" id="CHEBI:74415"/>
        <dbReference type="EC" id="2.5.1.75"/>
    </reaction>
</comment>
<keyword evidence="2 6" id="KW-0808">Transferase</keyword>
<reference evidence="8" key="1">
    <citation type="journal article" date="2018" name="Nat. Microbiol.">
        <title>Leveraging single-cell genomics to expand the fungal tree of life.</title>
        <authorList>
            <person name="Ahrendt S.R."/>
            <person name="Quandt C.A."/>
            <person name="Ciobanu D."/>
            <person name="Clum A."/>
            <person name="Salamov A."/>
            <person name="Andreopoulos B."/>
            <person name="Cheng J.F."/>
            <person name="Woyke T."/>
            <person name="Pelin A."/>
            <person name="Henrissat B."/>
            <person name="Reynolds N.K."/>
            <person name="Benny G.L."/>
            <person name="Smith M.E."/>
            <person name="James T.Y."/>
            <person name="Grigoriev I.V."/>
        </authorList>
    </citation>
    <scope>NUCLEOTIDE SEQUENCE [LARGE SCALE GENOMIC DNA]</scope>
    <source>
        <strain evidence="8">Benny S71-1</strain>
    </source>
</reference>
<evidence type="ECO:0000256" key="6">
    <source>
        <dbReference type="RuleBase" id="RU003785"/>
    </source>
</evidence>
<dbReference type="GO" id="GO:0005739">
    <property type="term" value="C:mitochondrion"/>
    <property type="evidence" value="ECO:0007669"/>
    <property type="project" value="TreeGrafter"/>
</dbReference>
<organism evidence="7 8">
    <name type="scientific">Syncephalis pseudoplumigaleata</name>
    <dbReference type="NCBI Taxonomy" id="1712513"/>
    <lineage>
        <taxon>Eukaryota</taxon>
        <taxon>Fungi</taxon>
        <taxon>Fungi incertae sedis</taxon>
        <taxon>Zoopagomycota</taxon>
        <taxon>Zoopagomycotina</taxon>
        <taxon>Zoopagomycetes</taxon>
        <taxon>Zoopagales</taxon>
        <taxon>Piptocephalidaceae</taxon>
        <taxon>Syncephalis</taxon>
    </lineage>
</organism>
<dbReference type="InterPro" id="IPR039657">
    <property type="entry name" value="Dimethylallyltransferase"/>
</dbReference>
<keyword evidence="8" id="KW-1185">Reference proteome</keyword>
<dbReference type="InterPro" id="IPR018022">
    <property type="entry name" value="IPT"/>
</dbReference>
<evidence type="ECO:0000256" key="3">
    <source>
        <dbReference type="ARBA" id="ARBA00022741"/>
    </source>
</evidence>
<dbReference type="PANTHER" id="PTHR11088">
    <property type="entry name" value="TRNA DIMETHYLALLYLTRANSFERASE"/>
    <property type="match status" value="1"/>
</dbReference>
<keyword evidence="4 6" id="KW-0067">ATP-binding</keyword>
<keyword evidence="5" id="KW-0819">tRNA processing</keyword>
<dbReference type="GO" id="GO:0006400">
    <property type="term" value="P:tRNA modification"/>
    <property type="evidence" value="ECO:0007669"/>
    <property type="project" value="TreeGrafter"/>
</dbReference>
<proteinExistence type="inferred from homology"/>
<protein>
    <recommendedName>
        <fullName evidence="5">tRNA dimethylallyltransferase</fullName>
        <ecNumber evidence="5">2.5.1.75</ecNumber>
    </recommendedName>
</protein>
<evidence type="ECO:0000256" key="2">
    <source>
        <dbReference type="ARBA" id="ARBA00022679"/>
    </source>
</evidence>
<dbReference type="Gene3D" id="3.30.160.60">
    <property type="entry name" value="Classic Zinc Finger"/>
    <property type="match status" value="1"/>
</dbReference>
<dbReference type="Proteomes" id="UP000278143">
    <property type="component" value="Unassembled WGS sequence"/>
</dbReference>
<dbReference type="OrthoDB" id="775260at2759"/>
<evidence type="ECO:0000256" key="1">
    <source>
        <dbReference type="ARBA" id="ARBA00005842"/>
    </source>
</evidence>
<dbReference type="GO" id="GO:0052381">
    <property type="term" value="F:tRNA dimethylallyltransferase activity"/>
    <property type="evidence" value="ECO:0007669"/>
    <property type="project" value="UniProtKB-EC"/>
</dbReference>
<dbReference type="EC" id="2.5.1.75" evidence="5"/>
<dbReference type="HAMAP" id="MF_00185">
    <property type="entry name" value="IPP_trans"/>
    <property type="match status" value="1"/>
</dbReference>
<dbReference type="Pfam" id="PF01715">
    <property type="entry name" value="IPPT"/>
    <property type="match status" value="1"/>
</dbReference>
<keyword evidence="3 6" id="KW-0547">Nucleotide-binding</keyword>
<sequence length="458" mass="51843">MAARFAGRVVAVIGNTGVGKSQLAVAIAKAIRGQVINTDSLQVYRGFDVLTNKMSPEEQQQVPHHLMSFVDPKSAEYRVGQFEQDAHRTIASIQAQQQVPVLVGGTHYYLQSLLWDQFLVNEPPLPAETEEAGNAMDSEETSVLYARLQQVDPMMAQRWHANDRRKIIRSLQVMMTTSLADRLRQCIWISGHVRLLIDNGYRYSVCIIWVHADPEHLCPRLDARVDEMVKKGLLDEIAELRRMARDAAGGVDYERGVAQGIGFKEFAPYFDALELGTASDEELERLQLACTEQMKAATRRYAKRQTSWIRNKLLPAALCSKGEEKSASIYVLDANDLGQWDEQVCERGVTIAQAAVPARAPVRRRRRRSCAPPLLTRRTCRDGYNTALEKWKKHTCPICVQRDGKPVVLSGEAEWQVHVKSRRHRRQIKYEEGERARIEKYRAARTAEKVALPTEPSA</sequence>
<evidence type="ECO:0000256" key="4">
    <source>
        <dbReference type="ARBA" id="ARBA00022840"/>
    </source>
</evidence>
<dbReference type="Gene3D" id="3.40.50.300">
    <property type="entry name" value="P-loop containing nucleotide triphosphate hydrolases"/>
    <property type="match status" value="1"/>
</dbReference>
<dbReference type="AlphaFoldDB" id="A0A4P9Z5I5"/>
<comment type="similarity">
    <text evidence="1 6">Belongs to the IPP transferase family.</text>
</comment>
<dbReference type="EMBL" id="KZ989139">
    <property type="protein sequence ID" value="RKP27883.1"/>
    <property type="molecule type" value="Genomic_DNA"/>
</dbReference>
<accession>A0A4P9Z5I5</accession>
<name>A0A4P9Z5I5_9FUNG</name>
<dbReference type="InterPro" id="IPR027417">
    <property type="entry name" value="P-loop_NTPase"/>
</dbReference>
<dbReference type="Gene3D" id="1.10.20.140">
    <property type="match status" value="1"/>
</dbReference>
<dbReference type="SUPFAM" id="SSF52540">
    <property type="entry name" value="P-loop containing nucleoside triphosphate hydrolases"/>
    <property type="match status" value="2"/>
</dbReference>
<dbReference type="PANTHER" id="PTHR11088:SF89">
    <property type="entry name" value="TRNA DIMETHYLALLYLTRANSFERASE"/>
    <property type="match status" value="1"/>
</dbReference>
<evidence type="ECO:0000313" key="8">
    <source>
        <dbReference type="Proteomes" id="UP000278143"/>
    </source>
</evidence>
<dbReference type="NCBIfam" id="TIGR00174">
    <property type="entry name" value="miaA"/>
    <property type="match status" value="1"/>
</dbReference>
<gene>
    <name evidence="7" type="ORF">SYNPS1DRAFT_12017</name>
</gene>